<proteinExistence type="predicted"/>
<feature type="domain" description="Reverse transcriptase Ty1/copia-type" evidence="2">
    <location>
        <begin position="553"/>
        <end position="644"/>
    </location>
</feature>
<protein>
    <submittedName>
        <fullName evidence="4">Retrovirus-related Pol polyprotein from transposon TNT 1-94</fullName>
    </submittedName>
</protein>
<reference evidence="4" key="1">
    <citation type="journal article" date="2019" name="Sci. Rep.">
        <title>Draft genome of Tanacetum cinerariifolium, the natural source of mosquito coil.</title>
        <authorList>
            <person name="Yamashiro T."/>
            <person name="Shiraishi A."/>
            <person name="Satake H."/>
            <person name="Nakayama K."/>
        </authorList>
    </citation>
    <scope>NUCLEOTIDE SEQUENCE</scope>
</reference>
<comment type="caution">
    <text evidence="4">The sequence shown here is derived from an EMBL/GenBank/DDBJ whole genome shotgun (WGS) entry which is preliminary data.</text>
</comment>
<dbReference type="InterPro" id="IPR013103">
    <property type="entry name" value="RVT_2"/>
</dbReference>
<feature type="compositionally biased region" description="Polar residues" evidence="1">
    <location>
        <begin position="136"/>
        <end position="147"/>
    </location>
</feature>
<organism evidence="4">
    <name type="scientific">Tanacetum cinerariifolium</name>
    <name type="common">Dalmatian daisy</name>
    <name type="synonym">Chrysanthemum cinerariifolium</name>
    <dbReference type="NCBI Taxonomy" id="118510"/>
    <lineage>
        <taxon>Eukaryota</taxon>
        <taxon>Viridiplantae</taxon>
        <taxon>Streptophyta</taxon>
        <taxon>Embryophyta</taxon>
        <taxon>Tracheophyta</taxon>
        <taxon>Spermatophyta</taxon>
        <taxon>Magnoliopsida</taxon>
        <taxon>eudicotyledons</taxon>
        <taxon>Gunneridae</taxon>
        <taxon>Pentapetalae</taxon>
        <taxon>asterids</taxon>
        <taxon>campanulids</taxon>
        <taxon>Asterales</taxon>
        <taxon>Asteraceae</taxon>
        <taxon>Asteroideae</taxon>
        <taxon>Anthemideae</taxon>
        <taxon>Anthemidinae</taxon>
        <taxon>Tanacetum</taxon>
    </lineage>
</organism>
<dbReference type="Pfam" id="PF25597">
    <property type="entry name" value="SH3_retrovirus"/>
    <property type="match status" value="1"/>
</dbReference>
<accession>A0A6L2LTS9</accession>
<dbReference type="EMBL" id="BKCJ010005064">
    <property type="protein sequence ID" value="GEU64680.1"/>
    <property type="molecule type" value="Genomic_DNA"/>
</dbReference>
<evidence type="ECO:0000313" key="4">
    <source>
        <dbReference type="EMBL" id="GEU64680.1"/>
    </source>
</evidence>
<dbReference type="InterPro" id="IPR057670">
    <property type="entry name" value="SH3_retrovirus"/>
</dbReference>
<dbReference type="Pfam" id="PF07727">
    <property type="entry name" value="RVT_2"/>
    <property type="match status" value="1"/>
</dbReference>
<feature type="region of interest" description="Disordered" evidence="1">
    <location>
        <begin position="136"/>
        <end position="192"/>
    </location>
</feature>
<evidence type="ECO:0000259" key="3">
    <source>
        <dbReference type="Pfam" id="PF25597"/>
    </source>
</evidence>
<dbReference type="AlphaFoldDB" id="A0A6L2LTS9"/>
<feature type="domain" description="Retroviral polymerase SH3-like" evidence="3">
    <location>
        <begin position="353"/>
        <end position="406"/>
    </location>
</feature>
<evidence type="ECO:0000256" key="1">
    <source>
        <dbReference type="SAM" id="MobiDB-lite"/>
    </source>
</evidence>
<name>A0A6L2LTS9_TANCI</name>
<evidence type="ECO:0000259" key="2">
    <source>
        <dbReference type="Pfam" id="PF07727"/>
    </source>
</evidence>
<gene>
    <name evidence="4" type="ORF">Tci_036658</name>
</gene>
<sequence>MKEIFEELEAEVDQNVMHRKHDEIEQKNLLIANDNLIADCLSKDVFYTANDSVLTVSRFSDMHEALNAAQKHVEPIPPRNRNNRDVHLDYLKHLKESVATLREIVEEAKIASTPVTRKNQVTFIDQCETSTINTLTHVKQQTPNKTNEPVIPSTGVKGATTASGSKPRSNKNKDMTLPAKSDPNKVEVHPRNNKSCVKQKNHVDSSISYKRTVMNLNSNSVCKMCNKCLMSVNHDKYVVKSVKKSPVHKVWQIKRVKQVWTPTKIEDPMYQTLHFRLFSNTGRTDRPLVFGFKMFKTYDGDRSWLRNLMKKFIETVRFRNDHFGAIMGYEDYMIGDSVISRPDLTYLRVFSAICYPTNDIEDLRKLQPTADIRIFVGYAPSMKGYRIYNKRTRCIMETIRVQFDELSKPMAHVQLTPYVPPTNKDLEILFQPMFDEYLEPPCVERQVSPIPVVIVPVSTAAKSTIMEENLLAPVDNDPFVNLSPRNLVLKHYHPGINPSRPVSTRKQLATDALWCFYNPVQLKFEPKNFKSAITEDCWFQAMQDEIHEFDRLQVWELVPQLDCVMIIDFKWIYKVKLDEYGDVLKNKARLVAKGYRQEKVIDFEESFAPVAHIKAIRIFIANAASKNMTIYQMDVKTAFLNGSVWFKASSSSMVSCIAYQKALKRVLRYLRDTINWGLWYPKDTAMALTAYADAGHAGCQDIRRNTLDEVEKGVVELYFMTTGHQLADIFTKALPREQFDFLLPRLGRKSMTPKTIKRLQEREED</sequence>